<protein>
    <submittedName>
        <fullName evidence="4">SAM-dependent methyltransferase</fullName>
    </submittedName>
</protein>
<dbReference type="Gene3D" id="3.40.50.150">
    <property type="entry name" value="Vaccinia Virus protein VP39"/>
    <property type="match status" value="1"/>
</dbReference>
<name>A0A089ZPX8_9PSED</name>
<evidence type="ECO:0000313" key="5">
    <source>
        <dbReference type="Proteomes" id="UP000029499"/>
    </source>
</evidence>
<evidence type="ECO:0000256" key="2">
    <source>
        <dbReference type="ARBA" id="ARBA00022679"/>
    </source>
</evidence>
<organism evidence="4 5">
    <name type="scientific">Pseudomonas rhizosphaerae</name>
    <dbReference type="NCBI Taxonomy" id="216142"/>
    <lineage>
        <taxon>Bacteria</taxon>
        <taxon>Pseudomonadati</taxon>
        <taxon>Pseudomonadota</taxon>
        <taxon>Gammaproteobacteria</taxon>
        <taxon>Pseudomonadales</taxon>
        <taxon>Pseudomonadaceae</taxon>
        <taxon>Pseudomonas</taxon>
    </lineage>
</organism>
<dbReference type="STRING" id="216142.LT40_04220"/>
<gene>
    <name evidence="4" type="ORF">LT40_04220</name>
</gene>
<dbReference type="EMBL" id="CP009533">
    <property type="protein sequence ID" value="AIS16656.1"/>
    <property type="molecule type" value="Genomic_DNA"/>
</dbReference>
<feature type="domain" description="Methyltransferase" evidence="3">
    <location>
        <begin position="55"/>
        <end position="149"/>
    </location>
</feature>
<keyword evidence="1 4" id="KW-0489">Methyltransferase</keyword>
<dbReference type="CDD" id="cd02440">
    <property type="entry name" value="AdoMet_MTases"/>
    <property type="match status" value="1"/>
</dbReference>
<evidence type="ECO:0000256" key="1">
    <source>
        <dbReference type="ARBA" id="ARBA00022603"/>
    </source>
</evidence>
<proteinExistence type="predicted"/>
<dbReference type="PANTHER" id="PTHR43861">
    <property type="entry name" value="TRANS-ACONITATE 2-METHYLTRANSFERASE-RELATED"/>
    <property type="match status" value="1"/>
</dbReference>
<evidence type="ECO:0000313" key="4">
    <source>
        <dbReference type="EMBL" id="AIS16656.1"/>
    </source>
</evidence>
<dbReference type="GO" id="GO:0032259">
    <property type="term" value="P:methylation"/>
    <property type="evidence" value="ECO:0007669"/>
    <property type="project" value="UniProtKB-KW"/>
</dbReference>
<dbReference type="SUPFAM" id="SSF53335">
    <property type="entry name" value="S-adenosyl-L-methionine-dependent methyltransferases"/>
    <property type="match status" value="1"/>
</dbReference>
<dbReference type="OrthoDB" id="5608223at2"/>
<sequence>MSDPVKLEFSEKYDRAHAQKYFDKHRNSFARRMSHRRDEQLARKALALIGEPGLVLDLPCGAGRFWPLLAEKHNRVIIGADNSAAMVETACASQPAHIVERVQPLQTSAFDIALPDNSVDSIFCMRLLHHIGEAEHRMTILKQFHRVTRDSVVLSLWVDGNFKAWKRERAEQRRRLRSEQDEYQNRFVLPAATVEAEFIQAGFRIQERLDFLPMYAMWRVYVLRKG</sequence>
<dbReference type="KEGG" id="prh:LT40_04220"/>
<dbReference type="GO" id="GO:0008168">
    <property type="term" value="F:methyltransferase activity"/>
    <property type="evidence" value="ECO:0007669"/>
    <property type="project" value="UniProtKB-KW"/>
</dbReference>
<dbReference type="RefSeq" id="WP_043186895.1">
    <property type="nucleotide sequence ID" value="NZ_CP009533.1"/>
</dbReference>
<dbReference type="Pfam" id="PF13649">
    <property type="entry name" value="Methyltransf_25"/>
    <property type="match status" value="1"/>
</dbReference>
<dbReference type="eggNOG" id="COG0500">
    <property type="taxonomic scope" value="Bacteria"/>
</dbReference>
<dbReference type="AlphaFoldDB" id="A0A089ZPX8"/>
<dbReference type="Proteomes" id="UP000029499">
    <property type="component" value="Chromosome"/>
</dbReference>
<dbReference type="HOGENOM" id="CLU_088235_0_0_6"/>
<dbReference type="PANTHER" id="PTHR43861:SF1">
    <property type="entry name" value="TRANS-ACONITATE 2-METHYLTRANSFERASE"/>
    <property type="match status" value="1"/>
</dbReference>
<reference evidence="4 5" key="1">
    <citation type="journal article" date="2015" name="J. Biotechnol.">
        <title>Complete genome sequence of Pseudomonas rhizosphaerae IH5T (=DSM 16299T), a phosphate-solubilizing rhizobacterium for bacterial biofertilizer.</title>
        <authorList>
            <person name="Kwak Y."/>
            <person name="Jung B.K."/>
            <person name="Shin J.H."/>
        </authorList>
    </citation>
    <scope>NUCLEOTIDE SEQUENCE [LARGE SCALE GENOMIC DNA]</scope>
    <source>
        <strain evidence="4">DSM 16299</strain>
    </source>
</reference>
<accession>A0A089ZPX8</accession>
<dbReference type="InterPro" id="IPR029063">
    <property type="entry name" value="SAM-dependent_MTases_sf"/>
</dbReference>
<dbReference type="InterPro" id="IPR041698">
    <property type="entry name" value="Methyltransf_25"/>
</dbReference>
<keyword evidence="5" id="KW-1185">Reference proteome</keyword>
<keyword evidence="2 4" id="KW-0808">Transferase</keyword>
<evidence type="ECO:0000259" key="3">
    <source>
        <dbReference type="Pfam" id="PF13649"/>
    </source>
</evidence>